<dbReference type="SUPFAM" id="SSF110395">
    <property type="entry name" value="CutC-like"/>
    <property type="match status" value="1"/>
</dbReference>
<evidence type="ECO:0000256" key="2">
    <source>
        <dbReference type="HAMAP-Rule" id="MF_00795"/>
    </source>
</evidence>
<keyword evidence="4" id="KW-1185">Reference proteome</keyword>
<protein>
    <recommendedName>
        <fullName evidence="2">PF03932 family protein CutC</fullName>
    </recommendedName>
</protein>
<gene>
    <name evidence="2" type="primary">cutC</name>
    <name evidence="3" type="ORF">GCM10023169_09250</name>
</gene>
<comment type="caution">
    <text evidence="3">The sequence shown here is derived from an EMBL/GenBank/DDBJ whole genome shotgun (WGS) entry which is preliminary data.</text>
</comment>
<sequence>MGAVSPTRGTMTEMLLEIAVGDVEGARVARASGADRIELCQALPLGGLTPSVGQTELAASLEIPVRVLVRPRAGGFRYTATEVSAMVRDVETLIDAGASGVVMGALAEDGLDGRTLKLLTRATEGLPVVVHRCVDVLLGAGRLDPARLVDDLLACGVSGLLTSGGVPRALEGVQVIEAVAEAAVGRLEIIAAGGVRADHVPALRDAGATAVHLSASAATTAGPTGPGGGDDTFTTTDAGRVAAARSAVGALL</sequence>
<proteinExistence type="inferred from homology"/>
<evidence type="ECO:0000256" key="1">
    <source>
        <dbReference type="ARBA" id="ARBA00007768"/>
    </source>
</evidence>
<dbReference type="EMBL" id="BAABGN010000002">
    <property type="protein sequence ID" value="GAA4419011.1"/>
    <property type="molecule type" value="Genomic_DNA"/>
</dbReference>
<reference evidence="4" key="1">
    <citation type="journal article" date="2019" name="Int. J. Syst. Evol. Microbiol.">
        <title>The Global Catalogue of Microorganisms (GCM) 10K type strain sequencing project: providing services to taxonomists for standard genome sequencing and annotation.</title>
        <authorList>
            <consortium name="The Broad Institute Genomics Platform"/>
            <consortium name="The Broad Institute Genome Sequencing Center for Infectious Disease"/>
            <person name="Wu L."/>
            <person name="Ma J."/>
        </authorList>
    </citation>
    <scope>NUCLEOTIDE SEQUENCE [LARGE SCALE GENOMIC DNA]</scope>
    <source>
        <strain evidence="4">JCM 17810</strain>
    </source>
</reference>
<accession>A0ABP8L029</accession>
<dbReference type="Pfam" id="PF03932">
    <property type="entry name" value="CutC"/>
    <property type="match status" value="1"/>
</dbReference>
<organism evidence="3 4">
    <name type="scientific">Georgenia halophila</name>
    <dbReference type="NCBI Taxonomy" id="620889"/>
    <lineage>
        <taxon>Bacteria</taxon>
        <taxon>Bacillati</taxon>
        <taxon>Actinomycetota</taxon>
        <taxon>Actinomycetes</taxon>
        <taxon>Micrococcales</taxon>
        <taxon>Bogoriellaceae</taxon>
        <taxon>Georgenia</taxon>
    </lineage>
</organism>
<name>A0ABP8L029_9MICO</name>
<evidence type="ECO:0000313" key="3">
    <source>
        <dbReference type="EMBL" id="GAA4419011.1"/>
    </source>
</evidence>
<dbReference type="Gene3D" id="3.20.20.380">
    <property type="entry name" value="Copper homeostasis (CutC) domain"/>
    <property type="match status" value="1"/>
</dbReference>
<dbReference type="InterPro" id="IPR036822">
    <property type="entry name" value="CutC-like_dom_sf"/>
</dbReference>
<dbReference type="Proteomes" id="UP001500622">
    <property type="component" value="Unassembled WGS sequence"/>
</dbReference>
<comment type="similarity">
    <text evidence="1 2">Belongs to the CutC family.</text>
</comment>
<dbReference type="PANTHER" id="PTHR12598">
    <property type="entry name" value="COPPER HOMEOSTASIS PROTEIN CUTC"/>
    <property type="match status" value="1"/>
</dbReference>
<comment type="subcellular location">
    <subcellularLocation>
        <location evidence="2">Cytoplasm</location>
    </subcellularLocation>
</comment>
<comment type="caution">
    <text evidence="2">Once thought to be involved in copper homeostasis, experiments in E.coli have shown this is not the case.</text>
</comment>
<evidence type="ECO:0000313" key="4">
    <source>
        <dbReference type="Proteomes" id="UP001500622"/>
    </source>
</evidence>
<dbReference type="PANTHER" id="PTHR12598:SF0">
    <property type="entry name" value="COPPER HOMEOSTASIS PROTEIN CUTC HOMOLOG"/>
    <property type="match status" value="1"/>
</dbReference>
<dbReference type="HAMAP" id="MF_00795">
    <property type="entry name" value="CutC"/>
    <property type="match status" value="1"/>
</dbReference>
<keyword evidence="2" id="KW-0963">Cytoplasm</keyword>
<dbReference type="InterPro" id="IPR005627">
    <property type="entry name" value="CutC-like"/>
</dbReference>